<evidence type="ECO:0000256" key="1">
    <source>
        <dbReference type="ARBA" id="ARBA00022448"/>
    </source>
</evidence>
<dbReference type="AlphaFoldDB" id="A0A2P2C3Z6"/>
<keyword evidence="2" id="KW-0547">Nucleotide-binding</keyword>
<feature type="domain" description="ABC transporter" evidence="4">
    <location>
        <begin position="31"/>
        <end position="261"/>
    </location>
</feature>
<evidence type="ECO:0000256" key="2">
    <source>
        <dbReference type="ARBA" id="ARBA00022741"/>
    </source>
</evidence>
<dbReference type="SUPFAM" id="SSF52540">
    <property type="entry name" value="P-loop containing nucleoside triphosphate hydrolases"/>
    <property type="match status" value="1"/>
</dbReference>
<keyword evidence="3" id="KW-0067">ATP-binding</keyword>
<dbReference type="InterPro" id="IPR050166">
    <property type="entry name" value="ABC_transporter_ATP-bind"/>
</dbReference>
<dbReference type="GO" id="GO:0016887">
    <property type="term" value="F:ATP hydrolysis activity"/>
    <property type="evidence" value="ECO:0007669"/>
    <property type="project" value="InterPro"/>
</dbReference>
<name>A0A2P2C3Z6_9ZZZZ</name>
<dbReference type="Pfam" id="PF00005">
    <property type="entry name" value="ABC_tran"/>
    <property type="match status" value="1"/>
</dbReference>
<dbReference type="EMBL" id="CZKA01000030">
    <property type="protein sequence ID" value="CUR56709.1"/>
    <property type="molecule type" value="Genomic_DNA"/>
</dbReference>
<dbReference type="CDD" id="cd03293">
    <property type="entry name" value="ABC_NrtD_SsuB_transporters"/>
    <property type="match status" value="1"/>
</dbReference>
<proteinExistence type="predicted"/>
<dbReference type="Gene3D" id="3.40.50.300">
    <property type="entry name" value="P-loop containing nucleotide triphosphate hydrolases"/>
    <property type="match status" value="1"/>
</dbReference>
<dbReference type="PANTHER" id="PTHR42788">
    <property type="entry name" value="TAURINE IMPORT ATP-BINDING PROTEIN-RELATED"/>
    <property type="match status" value="1"/>
</dbReference>
<reference evidence="5" key="1">
    <citation type="submission" date="2015-08" db="EMBL/GenBank/DDBJ databases">
        <authorList>
            <person name="Babu N.S."/>
            <person name="Beckwith C.J."/>
            <person name="Beseler K.G."/>
            <person name="Brison A."/>
            <person name="Carone J.V."/>
            <person name="Caskin T.P."/>
            <person name="Diamond M."/>
            <person name="Durham M.E."/>
            <person name="Foxe J.M."/>
            <person name="Go M."/>
            <person name="Henderson B.A."/>
            <person name="Jones I.B."/>
            <person name="McGettigan J.A."/>
            <person name="Micheletti S.J."/>
            <person name="Nasrallah M.E."/>
            <person name="Ortiz D."/>
            <person name="Piller C.R."/>
            <person name="Privatt S.R."/>
            <person name="Schneider S.L."/>
            <person name="Sharp S."/>
            <person name="Smith T.C."/>
            <person name="Stanton J.D."/>
            <person name="Ullery H.E."/>
            <person name="Wilson R.J."/>
            <person name="Serrano M.G."/>
            <person name="Buck G."/>
            <person name="Lee V."/>
            <person name="Wang Y."/>
            <person name="Carvalho R."/>
            <person name="Voegtly L."/>
            <person name="Shi R."/>
            <person name="Duckworth R."/>
            <person name="Johnson A."/>
            <person name="Loviza R."/>
            <person name="Walstead R."/>
            <person name="Shah Z."/>
            <person name="Kiflezghi M."/>
            <person name="Wade K."/>
            <person name="Ball S.L."/>
            <person name="Bradley K.W."/>
            <person name="Asai D.J."/>
            <person name="Bowman C.A."/>
            <person name="Russell D.A."/>
            <person name="Pope W.H."/>
            <person name="Jacobs-Sera D."/>
            <person name="Hendrix R.W."/>
            <person name="Hatfull G.F."/>
        </authorList>
    </citation>
    <scope>NUCLEOTIDE SEQUENCE</scope>
</reference>
<dbReference type="PROSITE" id="PS00211">
    <property type="entry name" value="ABC_TRANSPORTER_1"/>
    <property type="match status" value="1"/>
</dbReference>
<sequence>MSAAMNTEPSAAVAAGTNAGVIGMASSLPLLSVQDLTKTFPGQRKDRKLVIKNVSLDLAPGEFVSVIGPSGCGKSTLFQLLAGLLRADEGTVTYNGPPTKGPFSAYMPQKDLLMPWLKAKDNAALGLTLGGMGKGEARKKVEDLLGTFRLEGYAEAYPFELSGGMRQRVALLRTMVMERPIMLLDEPFGALDYLTRTELQLWLSGICAELGLSTILITHDVPEALLLSDRVYVLSPRPAEVRMVLELPDARPRTLDYMETEEFTRLERVLLNELTHSIQSA</sequence>
<protein>
    <submittedName>
        <fullName evidence="5">Putative ABC transporter, substrate-binding protein</fullName>
    </submittedName>
</protein>
<dbReference type="InterPro" id="IPR027417">
    <property type="entry name" value="P-loop_NTPase"/>
</dbReference>
<gene>
    <name evidence="5" type="ORF">NOCA2360019</name>
</gene>
<accession>A0A2P2C3Z6</accession>
<organism evidence="5">
    <name type="scientific">metagenome</name>
    <dbReference type="NCBI Taxonomy" id="256318"/>
    <lineage>
        <taxon>unclassified sequences</taxon>
        <taxon>metagenomes</taxon>
    </lineage>
</organism>
<dbReference type="PANTHER" id="PTHR42788:SF2">
    <property type="entry name" value="ABC TRANSPORTER ATP-BINDING PROTEIN"/>
    <property type="match status" value="1"/>
</dbReference>
<evidence type="ECO:0000313" key="5">
    <source>
        <dbReference type="EMBL" id="CUR56709.1"/>
    </source>
</evidence>
<evidence type="ECO:0000256" key="3">
    <source>
        <dbReference type="ARBA" id="ARBA00022840"/>
    </source>
</evidence>
<dbReference type="InterPro" id="IPR003439">
    <property type="entry name" value="ABC_transporter-like_ATP-bd"/>
</dbReference>
<dbReference type="PROSITE" id="PS50893">
    <property type="entry name" value="ABC_TRANSPORTER_2"/>
    <property type="match status" value="1"/>
</dbReference>
<dbReference type="InterPro" id="IPR003593">
    <property type="entry name" value="AAA+_ATPase"/>
</dbReference>
<evidence type="ECO:0000259" key="4">
    <source>
        <dbReference type="PROSITE" id="PS50893"/>
    </source>
</evidence>
<dbReference type="GO" id="GO:0005524">
    <property type="term" value="F:ATP binding"/>
    <property type="evidence" value="ECO:0007669"/>
    <property type="project" value="UniProtKB-KW"/>
</dbReference>
<dbReference type="InterPro" id="IPR017871">
    <property type="entry name" value="ABC_transporter-like_CS"/>
</dbReference>
<keyword evidence="1" id="KW-0813">Transport</keyword>
<dbReference type="SMART" id="SM00382">
    <property type="entry name" value="AAA"/>
    <property type="match status" value="1"/>
</dbReference>